<accession>A0ABR1LVG0</accession>
<evidence type="ECO:0000313" key="3">
    <source>
        <dbReference type="EMBL" id="KAK7538065.1"/>
    </source>
</evidence>
<proteinExistence type="predicted"/>
<feature type="region of interest" description="Disordered" evidence="1">
    <location>
        <begin position="158"/>
        <end position="178"/>
    </location>
</feature>
<gene>
    <name evidence="2" type="ORF">J3D65DRAFT_144519</name>
    <name evidence="3" type="ORF">J3D65DRAFT_313060</name>
</gene>
<evidence type="ECO:0000313" key="4">
    <source>
        <dbReference type="Proteomes" id="UP001360953"/>
    </source>
</evidence>
<protein>
    <submittedName>
        <fullName evidence="3">Uncharacterized protein</fullName>
    </submittedName>
</protein>
<dbReference type="Proteomes" id="UP001360953">
    <property type="component" value="Unassembled WGS sequence"/>
</dbReference>
<reference evidence="3 4" key="1">
    <citation type="submission" date="2024-04" db="EMBL/GenBank/DDBJ databases">
        <title>Phyllosticta paracitricarpa is synonymous to the EU quarantine fungus P. citricarpa based on phylogenomic analyses.</title>
        <authorList>
            <consortium name="Lawrence Berkeley National Laboratory"/>
            <person name="Van ingen-buijs V.A."/>
            <person name="Van westerhoven A.C."/>
            <person name="Haridas S."/>
            <person name="Skiadas P."/>
            <person name="Martin F."/>
            <person name="Groenewald J.Z."/>
            <person name="Crous P.W."/>
            <person name="Seidl M.F."/>
        </authorList>
    </citation>
    <scope>NUCLEOTIDE SEQUENCE [LARGE SCALE GENOMIC DNA]</scope>
    <source>
        <strain evidence="3 4">CPC 17464</strain>
    </source>
</reference>
<dbReference type="GeneID" id="92026944"/>
<evidence type="ECO:0000256" key="1">
    <source>
        <dbReference type="SAM" id="MobiDB-lite"/>
    </source>
</evidence>
<comment type="caution">
    <text evidence="3">The sequence shown here is derived from an EMBL/GenBank/DDBJ whole genome shotgun (WGS) entry which is preliminary data.</text>
</comment>
<evidence type="ECO:0000313" key="2">
    <source>
        <dbReference type="EMBL" id="KAK7530997.1"/>
    </source>
</evidence>
<dbReference type="EMBL" id="JBBPEH010000005">
    <property type="protein sequence ID" value="KAK7538065.1"/>
    <property type="molecule type" value="Genomic_DNA"/>
</dbReference>
<sequence length="178" mass="19171">MRGRGQVFFLYRHWAGKACLALTWWGMRWMRWCRSVRLRAKVEDLCHSACMPRRTSTSCSTCWSRPLNAARRRSLAAATASTHLASCPRTTASRESMRQRPSCCGGGCCAVAPPPTSSGDGMAFPPWLSAACAAANDVDGSEAEVVVRNRSPAGGCTMTNSSGSFSLKPPIARPPLSS</sequence>
<organism evidence="3 4">
    <name type="scientific">Phyllosticta citribraziliensis</name>
    <dbReference type="NCBI Taxonomy" id="989973"/>
    <lineage>
        <taxon>Eukaryota</taxon>
        <taxon>Fungi</taxon>
        <taxon>Dikarya</taxon>
        <taxon>Ascomycota</taxon>
        <taxon>Pezizomycotina</taxon>
        <taxon>Dothideomycetes</taxon>
        <taxon>Dothideomycetes incertae sedis</taxon>
        <taxon>Botryosphaeriales</taxon>
        <taxon>Phyllostictaceae</taxon>
        <taxon>Phyllosticta</taxon>
    </lineage>
</organism>
<dbReference type="EMBL" id="JBBPEH010000013">
    <property type="protein sequence ID" value="KAK7530997.1"/>
    <property type="molecule type" value="Genomic_DNA"/>
</dbReference>
<keyword evidence="4" id="KW-1185">Reference proteome</keyword>
<dbReference type="RefSeq" id="XP_066651070.1">
    <property type="nucleotide sequence ID" value="XM_066794038.1"/>
</dbReference>
<name>A0ABR1LVG0_9PEZI</name>